<feature type="chain" id="PRO_5002208365" description="Secreted protein" evidence="1">
    <location>
        <begin position="23"/>
        <end position="76"/>
    </location>
</feature>
<keyword evidence="1" id="KW-0732">Signal</keyword>
<evidence type="ECO:0000256" key="1">
    <source>
        <dbReference type="SAM" id="SignalP"/>
    </source>
</evidence>
<reference evidence="2 3" key="1">
    <citation type="submission" date="2014-04" db="EMBL/GenBank/DDBJ databases">
        <authorList>
            <consortium name="DOE Joint Genome Institute"/>
            <person name="Kuo A."/>
            <person name="Kohler A."/>
            <person name="Jargeat P."/>
            <person name="Nagy L.G."/>
            <person name="Floudas D."/>
            <person name="Copeland A."/>
            <person name="Barry K.W."/>
            <person name="Cichocki N."/>
            <person name="Veneault-Fourrey C."/>
            <person name="LaButti K."/>
            <person name="Lindquist E.A."/>
            <person name="Lipzen A."/>
            <person name="Lundell T."/>
            <person name="Morin E."/>
            <person name="Murat C."/>
            <person name="Sun H."/>
            <person name="Tunlid A."/>
            <person name="Henrissat B."/>
            <person name="Grigoriev I.V."/>
            <person name="Hibbett D.S."/>
            <person name="Martin F."/>
            <person name="Nordberg H.P."/>
            <person name="Cantor M.N."/>
            <person name="Hua S.X."/>
        </authorList>
    </citation>
    <scope>NUCLEOTIDE SEQUENCE [LARGE SCALE GENOMIC DNA]</scope>
    <source>
        <strain evidence="2 3">Ve08.2h10</strain>
    </source>
</reference>
<gene>
    <name evidence="2" type="ORF">PAXRUDRAFT_171389</name>
</gene>
<evidence type="ECO:0000313" key="2">
    <source>
        <dbReference type="EMBL" id="KIK75882.1"/>
    </source>
</evidence>
<reference evidence="3" key="2">
    <citation type="submission" date="2015-01" db="EMBL/GenBank/DDBJ databases">
        <title>Evolutionary Origins and Diversification of the Mycorrhizal Mutualists.</title>
        <authorList>
            <consortium name="DOE Joint Genome Institute"/>
            <consortium name="Mycorrhizal Genomics Consortium"/>
            <person name="Kohler A."/>
            <person name="Kuo A."/>
            <person name="Nagy L.G."/>
            <person name="Floudas D."/>
            <person name="Copeland A."/>
            <person name="Barry K.W."/>
            <person name="Cichocki N."/>
            <person name="Veneault-Fourrey C."/>
            <person name="LaButti K."/>
            <person name="Lindquist E.A."/>
            <person name="Lipzen A."/>
            <person name="Lundell T."/>
            <person name="Morin E."/>
            <person name="Murat C."/>
            <person name="Riley R."/>
            <person name="Ohm R."/>
            <person name="Sun H."/>
            <person name="Tunlid A."/>
            <person name="Henrissat B."/>
            <person name="Grigoriev I.V."/>
            <person name="Hibbett D.S."/>
            <person name="Martin F."/>
        </authorList>
    </citation>
    <scope>NUCLEOTIDE SEQUENCE [LARGE SCALE GENOMIC DNA]</scope>
    <source>
        <strain evidence="3">Ve08.2h10</strain>
    </source>
</reference>
<dbReference type="AlphaFoldDB" id="A0A0D0BXD2"/>
<proteinExistence type="predicted"/>
<name>A0A0D0BXD2_9AGAM</name>
<evidence type="ECO:0008006" key="4">
    <source>
        <dbReference type="Google" id="ProtNLM"/>
    </source>
</evidence>
<protein>
    <recommendedName>
        <fullName evidence="4">Secreted protein</fullName>
    </recommendedName>
</protein>
<dbReference type="HOGENOM" id="CLU_150821_2_0_1"/>
<organism evidence="2 3">
    <name type="scientific">Paxillus rubicundulus Ve08.2h10</name>
    <dbReference type="NCBI Taxonomy" id="930991"/>
    <lineage>
        <taxon>Eukaryota</taxon>
        <taxon>Fungi</taxon>
        <taxon>Dikarya</taxon>
        <taxon>Basidiomycota</taxon>
        <taxon>Agaricomycotina</taxon>
        <taxon>Agaricomycetes</taxon>
        <taxon>Agaricomycetidae</taxon>
        <taxon>Boletales</taxon>
        <taxon>Paxilineae</taxon>
        <taxon>Paxillaceae</taxon>
        <taxon>Paxillus</taxon>
    </lineage>
</organism>
<evidence type="ECO:0000313" key="3">
    <source>
        <dbReference type="Proteomes" id="UP000054538"/>
    </source>
</evidence>
<dbReference type="EMBL" id="KN827795">
    <property type="protein sequence ID" value="KIK75882.1"/>
    <property type="molecule type" value="Genomic_DNA"/>
</dbReference>
<sequence length="76" mass="8366">MKTFSTLLASITFFSVYTLVGGHETLKGCPICPSSVASMQLYVACIDGTGSAYRQSRYRNSAQKGEAHCYYDVRAR</sequence>
<keyword evidence="3" id="KW-1185">Reference proteome</keyword>
<accession>A0A0D0BXD2</accession>
<dbReference type="Proteomes" id="UP000054538">
    <property type="component" value="Unassembled WGS sequence"/>
</dbReference>
<feature type="signal peptide" evidence="1">
    <location>
        <begin position="1"/>
        <end position="22"/>
    </location>
</feature>
<dbReference type="InParanoid" id="A0A0D0BXD2"/>